<dbReference type="OrthoDB" id="2472990at2"/>
<proteinExistence type="predicted"/>
<evidence type="ECO:0000313" key="1">
    <source>
        <dbReference type="EMBL" id="RNB53500.1"/>
    </source>
</evidence>
<dbReference type="InterPro" id="IPR018540">
    <property type="entry name" value="Spo0E-like"/>
</dbReference>
<dbReference type="InterPro" id="IPR036638">
    <property type="entry name" value="HLH_DNA-bd_sf"/>
</dbReference>
<dbReference type="Pfam" id="PF09388">
    <property type="entry name" value="SpoOE-like"/>
    <property type="match status" value="1"/>
</dbReference>
<sequence length="61" mass="7098">MEERGVMDKRKLLAHITALQKQLIRLSSRKGSLTDSEVVSKSEELDKFIIKYMMLTTERSK</sequence>
<organism evidence="1 2">
    <name type="scientific">Brevibacillus gelatini</name>
    <dbReference type="NCBI Taxonomy" id="1655277"/>
    <lineage>
        <taxon>Bacteria</taxon>
        <taxon>Bacillati</taxon>
        <taxon>Bacillota</taxon>
        <taxon>Bacilli</taxon>
        <taxon>Bacillales</taxon>
        <taxon>Paenibacillaceae</taxon>
        <taxon>Brevibacillus</taxon>
    </lineage>
</organism>
<protein>
    <submittedName>
        <fullName evidence="1">Aspartyl-phosphate phosphatase Spo0E family protein</fullName>
    </submittedName>
</protein>
<dbReference type="Gene3D" id="4.10.280.10">
    <property type="entry name" value="Helix-loop-helix DNA-binding domain"/>
    <property type="match status" value="1"/>
</dbReference>
<gene>
    <name evidence="1" type="ORF">EDM57_19590</name>
</gene>
<name>A0A3M8AQR2_9BACL</name>
<dbReference type="EMBL" id="RHHS01000048">
    <property type="protein sequence ID" value="RNB53500.1"/>
    <property type="molecule type" value="Genomic_DNA"/>
</dbReference>
<dbReference type="GO" id="GO:0043937">
    <property type="term" value="P:regulation of sporulation"/>
    <property type="evidence" value="ECO:0007669"/>
    <property type="project" value="InterPro"/>
</dbReference>
<dbReference type="InterPro" id="IPR037208">
    <property type="entry name" value="Spo0E-like_sf"/>
</dbReference>
<dbReference type="AlphaFoldDB" id="A0A3M8AQR2"/>
<accession>A0A3M8AQR2</accession>
<dbReference type="Proteomes" id="UP000268829">
    <property type="component" value="Unassembled WGS sequence"/>
</dbReference>
<comment type="caution">
    <text evidence="1">The sequence shown here is derived from an EMBL/GenBank/DDBJ whole genome shotgun (WGS) entry which is preliminary data.</text>
</comment>
<evidence type="ECO:0000313" key="2">
    <source>
        <dbReference type="Proteomes" id="UP000268829"/>
    </source>
</evidence>
<dbReference type="SUPFAM" id="SSF140500">
    <property type="entry name" value="BAS1536-like"/>
    <property type="match status" value="1"/>
</dbReference>
<dbReference type="GO" id="GO:0046983">
    <property type="term" value="F:protein dimerization activity"/>
    <property type="evidence" value="ECO:0007669"/>
    <property type="project" value="InterPro"/>
</dbReference>
<reference evidence="1 2" key="1">
    <citation type="submission" date="2018-10" db="EMBL/GenBank/DDBJ databases">
        <title>Phylogenomics of Brevibacillus.</title>
        <authorList>
            <person name="Dunlap C."/>
        </authorList>
    </citation>
    <scope>NUCLEOTIDE SEQUENCE [LARGE SCALE GENOMIC DNA]</scope>
    <source>
        <strain evidence="1 2">DSM 100115</strain>
    </source>
</reference>
<keyword evidence="2" id="KW-1185">Reference proteome</keyword>